<proteinExistence type="predicted"/>
<accession>A0A919P770</accession>
<evidence type="ECO:0000256" key="1">
    <source>
        <dbReference type="SAM" id="SignalP"/>
    </source>
</evidence>
<comment type="caution">
    <text evidence="2">The sequence shown here is derived from an EMBL/GenBank/DDBJ whole genome shotgun (WGS) entry which is preliminary data.</text>
</comment>
<reference evidence="2" key="1">
    <citation type="submission" date="2021-01" db="EMBL/GenBank/DDBJ databases">
        <title>Whole genome shotgun sequence of Cellulomonas chitinilytica NBRC 110799.</title>
        <authorList>
            <person name="Komaki H."/>
            <person name="Tamura T."/>
        </authorList>
    </citation>
    <scope>NUCLEOTIDE SEQUENCE</scope>
    <source>
        <strain evidence="2">NBRC 110799</strain>
    </source>
</reference>
<protein>
    <submittedName>
        <fullName evidence="2">Uncharacterized protein</fullName>
    </submittedName>
</protein>
<keyword evidence="3" id="KW-1185">Reference proteome</keyword>
<keyword evidence="1" id="KW-0732">Signal</keyword>
<evidence type="ECO:0000313" key="3">
    <source>
        <dbReference type="Proteomes" id="UP000632740"/>
    </source>
</evidence>
<dbReference type="Proteomes" id="UP000632740">
    <property type="component" value="Unassembled WGS sequence"/>
</dbReference>
<organism evidence="2 3">
    <name type="scientific">Cellulomonas chitinilytica</name>
    <dbReference type="NCBI Taxonomy" id="398759"/>
    <lineage>
        <taxon>Bacteria</taxon>
        <taxon>Bacillati</taxon>
        <taxon>Actinomycetota</taxon>
        <taxon>Actinomycetes</taxon>
        <taxon>Micrococcales</taxon>
        <taxon>Cellulomonadaceae</taxon>
        <taxon>Cellulomonas</taxon>
    </lineage>
</organism>
<dbReference type="EMBL" id="BONK01000012">
    <property type="protein sequence ID" value="GIG22564.1"/>
    <property type="molecule type" value="Genomic_DNA"/>
</dbReference>
<evidence type="ECO:0000313" key="2">
    <source>
        <dbReference type="EMBL" id="GIG22564.1"/>
    </source>
</evidence>
<name>A0A919P770_9CELL</name>
<dbReference type="RefSeq" id="WP_203757445.1">
    <property type="nucleotide sequence ID" value="NZ_BONK01000012.1"/>
</dbReference>
<feature type="signal peptide" evidence="1">
    <location>
        <begin position="1"/>
        <end position="28"/>
    </location>
</feature>
<dbReference type="AlphaFoldDB" id="A0A919P770"/>
<feature type="chain" id="PRO_5038722812" evidence="1">
    <location>
        <begin position="29"/>
        <end position="150"/>
    </location>
</feature>
<gene>
    <name evidence="2" type="ORF">Cch01nite_32880</name>
</gene>
<sequence length="150" mass="14968">MASSKSSKSRKVLAVGLAVLGVAGLSLASATQLNLNANNAQFQAGVQTVANCQPSGQNITVGFGAPTLTAGAYGTTTLEFRNVSDVCLNKLSRVALTYGTTPVTVEVPSATTGTTVALTNVTGGYGTLSVTLPAAVAADAVTKVALTIYS</sequence>